<comment type="caution">
    <text evidence="2">The sequence shown here is derived from an EMBL/GenBank/DDBJ whole genome shotgun (WGS) entry which is preliminary data.</text>
</comment>
<dbReference type="Pfam" id="PF00378">
    <property type="entry name" value="ECH_1"/>
    <property type="match status" value="1"/>
</dbReference>
<dbReference type="SUPFAM" id="SSF52096">
    <property type="entry name" value="ClpP/crotonase"/>
    <property type="match status" value="1"/>
</dbReference>
<dbReference type="Gene3D" id="3.90.226.10">
    <property type="entry name" value="2-enoyl-CoA Hydratase, Chain A, domain 1"/>
    <property type="match status" value="1"/>
</dbReference>
<dbReference type="OrthoDB" id="153350at2"/>
<dbReference type="CDD" id="cd06558">
    <property type="entry name" value="crotonase-like"/>
    <property type="match status" value="1"/>
</dbReference>
<dbReference type="GO" id="GO:0006635">
    <property type="term" value="P:fatty acid beta-oxidation"/>
    <property type="evidence" value="ECO:0007669"/>
    <property type="project" value="TreeGrafter"/>
</dbReference>
<feature type="region of interest" description="Disordered" evidence="1">
    <location>
        <begin position="245"/>
        <end position="267"/>
    </location>
</feature>
<evidence type="ECO:0000313" key="3">
    <source>
        <dbReference type="Proteomes" id="UP000320888"/>
    </source>
</evidence>
<accession>A0A553YZX4</accession>
<dbReference type="GO" id="GO:0016853">
    <property type="term" value="F:isomerase activity"/>
    <property type="evidence" value="ECO:0007669"/>
    <property type="project" value="UniProtKB-KW"/>
</dbReference>
<dbReference type="RefSeq" id="WP_143943983.1">
    <property type="nucleotide sequence ID" value="NZ_VKLS01000332.1"/>
</dbReference>
<evidence type="ECO:0000256" key="1">
    <source>
        <dbReference type="SAM" id="MobiDB-lite"/>
    </source>
</evidence>
<organism evidence="2 3">
    <name type="scientific">Streptomyces benahoarensis</name>
    <dbReference type="NCBI Taxonomy" id="2595054"/>
    <lineage>
        <taxon>Bacteria</taxon>
        <taxon>Bacillati</taxon>
        <taxon>Actinomycetota</taxon>
        <taxon>Actinomycetes</taxon>
        <taxon>Kitasatosporales</taxon>
        <taxon>Streptomycetaceae</taxon>
        <taxon>Streptomyces</taxon>
    </lineage>
</organism>
<reference evidence="2 3" key="1">
    <citation type="submission" date="2019-07" db="EMBL/GenBank/DDBJ databases">
        <title>Draft genome for Streptomyces benahoarensis MZ03-48.</title>
        <authorList>
            <person name="Gonzalez-Pimentel J.L."/>
        </authorList>
    </citation>
    <scope>NUCLEOTIDE SEQUENCE [LARGE SCALE GENOMIC DNA]</scope>
    <source>
        <strain evidence="2 3">MZ03-48</strain>
    </source>
</reference>
<keyword evidence="2" id="KW-0413">Isomerase</keyword>
<dbReference type="AlphaFoldDB" id="A0A553YZX4"/>
<name>A0A553YZX4_9ACTN</name>
<dbReference type="Proteomes" id="UP000320888">
    <property type="component" value="Unassembled WGS sequence"/>
</dbReference>
<sequence length="267" mass="28199">MSVRAEISDGVALVTLDRPAKLNALDLAAAAELADLWRAFRFDASVRTAVVTGAGGRAFCTGIDRDVAVPQPPSPYSLDDPLLRIGPKANDLWKPVIAAVDGMACGGACYLLGESEFIIASENSTFFDPHTTYGMVSAYEAILMAQRMPYGEAARMCLMGTAERLDAARAHRTGLVSELTAPGEAAATALRRAAVLATQPTDAVQGTVRALWAAHEATRERALAQAPHLIALGNLPPERQAELFAARERAPGRPVTSGTSPPAAPRR</sequence>
<dbReference type="EMBL" id="VKLS01000332">
    <property type="protein sequence ID" value="TSB34776.1"/>
    <property type="molecule type" value="Genomic_DNA"/>
</dbReference>
<dbReference type="InterPro" id="IPR001753">
    <property type="entry name" value="Enoyl-CoA_hydra/iso"/>
</dbReference>
<dbReference type="PANTHER" id="PTHR11941:SF54">
    <property type="entry name" value="ENOYL-COA HYDRATASE, MITOCHONDRIAL"/>
    <property type="match status" value="1"/>
</dbReference>
<proteinExistence type="predicted"/>
<dbReference type="PANTHER" id="PTHR11941">
    <property type="entry name" value="ENOYL-COA HYDRATASE-RELATED"/>
    <property type="match status" value="1"/>
</dbReference>
<gene>
    <name evidence="2" type="ORF">FNZ23_21745</name>
</gene>
<keyword evidence="3" id="KW-1185">Reference proteome</keyword>
<dbReference type="InterPro" id="IPR029045">
    <property type="entry name" value="ClpP/crotonase-like_dom_sf"/>
</dbReference>
<evidence type="ECO:0000313" key="2">
    <source>
        <dbReference type="EMBL" id="TSB34776.1"/>
    </source>
</evidence>
<protein>
    <submittedName>
        <fullName evidence="2">Enoyl-CoA hydratase/isomerase family protein</fullName>
    </submittedName>
</protein>